<accession>A0A164ZDR0</accession>
<dbReference type="Pfam" id="PF00004">
    <property type="entry name" value="AAA"/>
    <property type="match status" value="1"/>
</dbReference>
<dbReference type="STRING" id="1328760.A0A164ZDR0"/>
<dbReference type="OMA" id="QITWDLL"/>
<dbReference type="InterPro" id="IPR027417">
    <property type="entry name" value="P-loop_NTPase"/>
</dbReference>
<dbReference type="RefSeq" id="XP_018184529.1">
    <property type="nucleotide sequence ID" value="XM_018333574.1"/>
</dbReference>
<dbReference type="GO" id="GO:0005524">
    <property type="term" value="F:ATP binding"/>
    <property type="evidence" value="ECO:0007669"/>
    <property type="project" value="InterPro"/>
</dbReference>
<name>A0A164ZDR0_XYLHT</name>
<dbReference type="EMBL" id="KV407468">
    <property type="protein sequence ID" value="KZF18974.1"/>
    <property type="molecule type" value="Genomic_DNA"/>
</dbReference>
<dbReference type="GeneID" id="28898711"/>
<dbReference type="InterPro" id="IPR054289">
    <property type="entry name" value="DUF7025"/>
</dbReference>
<sequence>METARLLSERALQLKQRPPVRKNEKSEGMKDDREPKNGRMLRVDQIYNKKDRQTHYVKTAKPSLNQSKLEKLTKTALVVRRVINDRGLVSRVEIDIRSVALKNVLAEVFKGVEGLQLNKSPPMAYPQLLFHAAPGLLELLKEEESKAEPNKTLINDINTALTFVQEDFSEQIASLNSLREHGEITFDLLWAIFSPKTLVFTQQNSMLEPQAARFKKGDYGTRQNGTAYFSLRCEVISHDGQDFGYGEACYTIDDFEGTKKTHELPVFPFSVHPAKEAMQETLLERGRKFIKLSIEPVCKSYTGFGVYEQKMGRCSQELQFLATGRIMIDPVEFRQQNPNSMLLPPWVPTTISAESLPESELLLCNHRLQGFSFPKKRWATFAVSSISDVVWNEKAIDRLVIDSRRRRIIHSLVKSYRSEGNVFDDIVQDKGKGFIALLSGNPGVGKTLTAEVVSEVTKRPLYMVSAGELGTTPEDVDMHLEMVLEITRRWGCVLLIDEADVFLQERDGLDIERNAIVSIFLRRLEYFQGVLILTTNRRSMIDSAFQSRIHLSLVYPDLDVKSRTILWKSFIDSVPSGISLSDSDIDELAKVPINGRQIKNAISCAFLISREETSPLGLEDLRAMLDLVTNEQSSGPGASGSSDESSS</sequence>
<keyword evidence="4" id="KW-1185">Reference proteome</keyword>
<dbReference type="Gene3D" id="3.40.50.300">
    <property type="entry name" value="P-loop containing nucleotide triphosphate hydrolases"/>
    <property type="match status" value="1"/>
</dbReference>
<dbReference type="InParanoid" id="A0A164ZDR0"/>
<dbReference type="OrthoDB" id="10042665at2759"/>
<organism evidence="3 4">
    <name type="scientific">Xylona heveae (strain CBS 132557 / TC161)</name>
    <dbReference type="NCBI Taxonomy" id="1328760"/>
    <lineage>
        <taxon>Eukaryota</taxon>
        <taxon>Fungi</taxon>
        <taxon>Dikarya</taxon>
        <taxon>Ascomycota</taxon>
        <taxon>Pezizomycotina</taxon>
        <taxon>Xylonomycetes</taxon>
        <taxon>Xylonales</taxon>
        <taxon>Xylonaceae</taxon>
        <taxon>Xylona</taxon>
    </lineage>
</organism>
<dbReference type="AlphaFoldDB" id="A0A164ZDR0"/>
<dbReference type="Pfam" id="PF22942">
    <property type="entry name" value="DUF7025"/>
    <property type="match status" value="1"/>
</dbReference>
<dbReference type="SUPFAM" id="SSF52540">
    <property type="entry name" value="P-loop containing nucleoside triphosphate hydrolases"/>
    <property type="match status" value="1"/>
</dbReference>
<feature type="compositionally biased region" description="Basic and acidic residues" evidence="1">
    <location>
        <begin position="21"/>
        <end position="37"/>
    </location>
</feature>
<keyword evidence="3" id="KW-0378">Hydrolase</keyword>
<reference evidence="3 4" key="1">
    <citation type="journal article" date="2016" name="Fungal Biol.">
        <title>The genome of Xylona heveae provides a window into fungal endophytism.</title>
        <authorList>
            <person name="Gazis R."/>
            <person name="Kuo A."/>
            <person name="Riley R."/>
            <person name="LaButti K."/>
            <person name="Lipzen A."/>
            <person name="Lin J."/>
            <person name="Amirebrahimi M."/>
            <person name="Hesse C.N."/>
            <person name="Spatafora J.W."/>
            <person name="Henrissat B."/>
            <person name="Hainaut M."/>
            <person name="Grigoriev I.V."/>
            <person name="Hibbett D.S."/>
        </authorList>
    </citation>
    <scope>NUCLEOTIDE SEQUENCE [LARGE SCALE GENOMIC DNA]</scope>
    <source>
        <strain evidence="3 4">TC161</strain>
    </source>
</reference>
<evidence type="ECO:0000313" key="4">
    <source>
        <dbReference type="Proteomes" id="UP000076632"/>
    </source>
</evidence>
<dbReference type="PANTHER" id="PTHR46411:SF2">
    <property type="entry name" value="AAA+ ATPASE DOMAIN-CONTAINING PROTEIN"/>
    <property type="match status" value="1"/>
</dbReference>
<gene>
    <name evidence="3" type="ORF">L228DRAFT_251513</name>
</gene>
<evidence type="ECO:0000259" key="2">
    <source>
        <dbReference type="SMART" id="SM00382"/>
    </source>
</evidence>
<protein>
    <submittedName>
        <fullName evidence="3">p-loop containing nucleoside triphosphate hydrolase protein</fullName>
    </submittedName>
</protein>
<dbReference type="CDD" id="cd19481">
    <property type="entry name" value="RecA-like_protease"/>
    <property type="match status" value="1"/>
</dbReference>
<proteinExistence type="predicted"/>
<dbReference type="SMART" id="SM00382">
    <property type="entry name" value="AAA"/>
    <property type="match status" value="1"/>
</dbReference>
<dbReference type="GO" id="GO:0016887">
    <property type="term" value="F:ATP hydrolysis activity"/>
    <property type="evidence" value="ECO:0007669"/>
    <property type="project" value="InterPro"/>
</dbReference>
<evidence type="ECO:0000256" key="1">
    <source>
        <dbReference type="SAM" id="MobiDB-lite"/>
    </source>
</evidence>
<evidence type="ECO:0000313" key="3">
    <source>
        <dbReference type="EMBL" id="KZF18974.1"/>
    </source>
</evidence>
<dbReference type="Proteomes" id="UP000076632">
    <property type="component" value="Unassembled WGS sequence"/>
</dbReference>
<dbReference type="InterPro" id="IPR003959">
    <property type="entry name" value="ATPase_AAA_core"/>
</dbReference>
<dbReference type="InterPro" id="IPR003593">
    <property type="entry name" value="AAA+_ATPase"/>
</dbReference>
<dbReference type="PANTHER" id="PTHR46411">
    <property type="entry name" value="FAMILY ATPASE, PUTATIVE-RELATED"/>
    <property type="match status" value="1"/>
</dbReference>
<feature type="region of interest" description="Disordered" evidence="1">
    <location>
        <begin position="1"/>
        <end position="38"/>
    </location>
</feature>
<feature type="domain" description="AAA+ ATPase" evidence="2">
    <location>
        <begin position="432"/>
        <end position="556"/>
    </location>
</feature>